<protein>
    <submittedName>
        <fullName evidence="1">Unannotated protein</fullName>
    </submittedName>
</protein>
<name>A0A6J6CQM4_9ZZZZ</name>
<sequence length="201" mass="21298">MKKILVALTLVSGLFLTGCSQSNEAATVGGFKITQTELQTSIDAVVAERSKVDTTQMQLETGDALNRGQLRFKILMHTFDEIAKELKITVTASQVTTKKSQITESVGGATELPKNLVNAAIAQQDFDTYVRAIVISEQITSALAASGVAEEEIATKLGQLLSAKAKELGVKINPRYGVWDTEAGDVVAANVTGEAVTPSAK</sequence>
<accession>A0A6J6CQM4</accession>
<proteinExistence type="predicted"/>
<reference evidence="1" key="1">
    <citation type="submission" date="2020-05" db="EMBL/GenBank/DDBJ databases">
        <authorList>
            <person name="Chiriac C."/>
            <person name="Salcher M."/>
            <person name="Ghai R."/>
            <person name="Kavagutti S V."/>
        </authorList>
    </citation>
    <scope>NUCLEOTIDE SEQUENCE</scope>
</reference>
<dbReference type="PROSITE" id="PS51257">
    <property type="entry name" value="PROKAR_LIPOPROTEIN"/>
    <property type="match status" value="1"/>
</dbReference>
<dbReference type="InterPro" id="IPR027304">
    <property type="entry name" value="Trigger_fact/SurA_dom_sf"/>
</dbReference>
<dbReference type="SUPFAM" id="SSF109998">
    <property type="entry name" value="Triger factor/SurA peptide-binding domain-like"/>
    <property type="match status" value="1"/>
</dbReference>
<dbReference type="EMBL" id="CAEZTA010000040">
    <property type="protein sequence ID" value="CAB4553880.1"/>
    <property type="molecule type" value="Genomic_DNA"/>
</dbReference>
<dbReference type="AlphaFoldDB" id="A0A6J6CQM4"/>
<evidence type="ECO:0000313" key="1">
    <source>
        <dbReference type="EMBL" id="CAB4553880.1"/>
    </source>
</evidence>
<organism evidence="1">
    <name type="scientific">freshwater metagenome</name>
    <dbReference type="NCBI Taxonomy" id="449393"/>
    <lineage>
        <taxon>unclassified sequences</taxon>
        <taxon>metagenomes</taxon>
        <taxon>ecological metagenomes</taxon>
    </lineage>
</organism>
<gene>
    <name evidence="1" type="ORF">UFOPK1541_00438</name>
</gene>